<feature type="domain" description="Ribosome maturation protein SDO1/SBDS N-terminal" evidence="1">
    <location>
        <begin position="6"/>
        <end position="93"/>
    </location>
</feature>
<organism evidence="2 3">
    <name type="scientific">Lipomyces starkeyi NRRL Y-11557</name>
    <dbReference type="NCBI Taxonomy" id="675824"/>
    <lineage>
        <taxon>Eukaryota</taxon>
        <taxon>Fungi</taxon>
        <taxon>Dikarya</taxon>
        <taxon>Ascomycota</taxon>
        <taxon>Saccharomycotina</taxon>
        <taxon>Lipomycetes</taxon>
        <taxon>Lipomycetales</taxon>
        <taxon>Lipomycetaceae</taxon>
        <taxon>Lipomyces</taxon>
    </lineage>
</organism>
<dbReference type="EMBL" id="KV454304">
    <property type="protein sequence ID" value="ODQ69284.1"/>
    <property type="molecule type" value="Genomic_DNA"/>
</dbReference>
<dbReference type="InterPro" id="IPR019783">
    <property type="entry name" value="SDO1/SBDS_N"/>
</dbReference>
<dbReference type="Proteomes" id="UP000094385">
    <property type="component" value="Unassembled WGS sequence"/>
</dbReference>
<evidence type="ECO:0000259" key="1">
    <source>
        <dbReference type="Pfam" id="PF01172"/>
    </source>
</evidence>
<dbReference type="AlphaFoldDB" id="A0A1E3PVH4"/>
<dbReference type="InterPro" id="IPR036786">
    <property type="entry name" value="Ribosome_mat_SBDS_N_sf"/>
</dbReference>
<dbReference type="SUPFAM" id="SSF89895">
    <property type="entry name" value="FYSH domain"/>
    <property type="match status" value="1"/>
</dbReference>
<dbReference type="Gene3D" id="3.30.1250.10">
    <property type="entry name" value="Ribosome maturation protein SBDS, N-terminal domain"/>
    <property type="match status" value="1"/>
</dbReference>
<accession>A0A1E3PVH4</accession>
<dbReference type="Pfam" id="PF01172">
    <property type="entry name" value="SBDS_N"/>
    <property type="match status" value="1"/>
</dbReference>
<sequence length="113" mass="12994">MSNNEVPKVFYRGKNEEFMVVIQSPEDYRRYKKDPSIPLIDVVDSFKVFVTRAGTQGIIDEASRAMLENEFGTKNSDQAIQKILKDGAFQEQKYTYKTEYDSTNDSMGARVPH</sequence>
<proteinExistence type="predicted"/>
<gene>
    <name evidence="2" type="ORF">LIPSTDRAFT_195474</name>
</gene>
<dbReference type="STRING" id="675824.A0A1E3PVH4"/>
<dbReference type="OrthoDB" id="2567806at2759"/>
<keyword evidence="3" id="KW-1185">Reference proteome</keyword>
<evidence type="ECO:0000313" key="3">
    <source>
        <dbReference type="Proteomes" id="UP000094385"/>
    </source>
</evidence>
<name>A0A1E3PVH4_LIPST</name>
<evidence type="ECO:0000313" key="2">
    <source>
        <dbReference type="EMBL" id="ODQ69284.1"/>
    </source>
</evidence>
<reference evidence="2 3" key="1">
    <citation type="journal article" date="2016" name="Proc. Natl. Acad. Sci. U.S.A.">
        <title>Comparative genomics of biotechnologically important yeasts.</title>
        <authorList>
            <person name="Riley R."/>
            <person name="Haridas S."/>
            <person name="Wolfe K.H."/>
            <person name="Lopes M.R."/>
            <person name="Hittinger C.T."/>
            <person name="Goeker M."/>
            <person name="Salamov A.A."/>
            <person name="Wisecaver J.H."/>
            <person name="Long T.M."/>
            <person name="Calvey C.H."/>
            <person name="Aerts A.L."/>
            <person name="Barry K.W."/>
            <person name="Choi C."/>
            <person name="Clum A."/>
            <person name="Coughlan A.Y."/>
            <person name="Deshpande S."/>
            <person name="Douglass A.P."/>
            <person name="Hanson S.J."/>
            <person name="Klenk H.-P."/>
            <person name="LaButti K.M."/>
            <person name="Lapidus A."/>
            <person name="Lindquist E.A."/>
            <person name="Lipzen A.M."/>
            <person name="Meier-Kolthoff J.P."/>
            <person name="Ohm R.A."/>
            <person name="Otillar R.P."/>
            <person name="Pangilinan J.L."/>
            <person name="Peng Y."/>
            <person name="Rokas A."/>
            <person name="Rosa C.A."/>
            <person name="Scheuner C."/>
            <person name="Sibirny A.A."/>
            <person name="Slot J.C."/>
            <person name="Stielow J.B."/>
            <person name="Sun H."/>
            <person name="Kurtzman C.P."/>
            <person name="Blackwell M."/>
            <person name="Grigoriev I.V."/>
            <person name="Jeffries T.W."/>
        </authorList>
    </citation>
    <scope>NUCLEOTIDE SEQUENCE [LARGE SCALE GENOMIC DNA]</scope>
    <source>
        <strain evidence="2 3">NRRL Y-11557</strain>
    </source>
</reference>
<protein>
    <recommendedName>
        <fullName evidence="1">Ribosome maturation protein SDO1/SBDS N-terminal domain-containing protein</fullName>
    </recommendedName>
</protein>